<organism evidence="2 3">
    <name type="scientific">Candidatus Desantisbacteria bacterium CG_4_10_14_0_8_um_filter_48_22</name>
    <dbReference type="NCBI Taxonomy" id="1974543"/>
    <lineage>
        <taxon>Bacteria</taxon>
        <taxon>Candidatus Desantisiibacteriota</taxon>
    </lineage>
</organism>
<dbReference type="PANTHER" id="PTHR30595">
    <property type="entry name" value="GLPR-RELATED TRANSCRIPTIONAL REPRESSOR"/>
    <property type="match status" value="1"/>
</dbReference>
<reference evidence="3" key="1">
    <citation type="submission" date="2017-09" db="EMBL/GenBank/DDBJ databases">
        <title>Depth-based differentiation of microbial function through sediment-hosted aquifers and enrichment of novel symbionts in the deep terrestrial subsurface.</title>
        <authorList>
            <person name="Probst A.J."/>
            <person name="Ladd B."/>
            <person name="Jarett J.K."/>
            <person name="Geller-Mcgrath D.E."/>
            <person name="Sieber C.M.K."/>
            <person name="Emerson J.B."/>
            <person name="Anantharaman K."/>
            <person name="Thomas B.C."/>
            <person name="Malmstrom R."/>
            <person name="Stieglmeier M."/>
            <person name="Klingl A."/>
            <person name="Woyke T."/>
            <person name="Ryan C.M."/>
            <person name="Banfield J.F."/>
        </authorList>
    </citation>
    <scope>NUCLEOTIDE SEQUENCE [LARGE SCALE GENOMIC DNA]</scope>
</reference>
<dbReference type="PANTHER" id="PTHR30595:SF6">
    <property type="entry name" value="SCHLAFEN ALBA-2 DOMAIN-CONTAINING PROTEIN"/>
    <property type="match status" value="1"/>
</dbReference>
<dbReference type="InterPro" id="IPR038475">
    <property type="entry name" value="RecG_C_sf"/>
</dbReference>
<name>A0A2M7S5F6_9BACT</name>
<evidence type="ECO:0000313" key="3">
    <source>
        <dbReference type="Proteomes" id="UP000229307"/>
    </source>
</evidence>
<proteinExistence type="predicted"/>
<dbReference type="Gene3D" id="3.30.950.30">
    <property type="entry name" value="Schlafen, AAA domain"/>
    <property type="match status" value="1"/>
</dbReference>
<dbReference type="Gene3D" id="3.30.565.60">
    <property type="match status" value="1"/>
</dbReference>
<dbReference type="InterPro" id="IPR007421">
    <property type="entry name" value="Schlafen_AlbA_2_dom"/>
</dbReference>
<dbReference type="InterPro" id="IPR038461">
    <property type="entry name" value="Schlafen_AlbA_2_dom_sf"/>
</dbReference>
<accession>A0A2M7S5F6</accession>
<dbReference type="Proteomes" id="UP000229307">
    <property type="component" value="Unassembled WGS sequence"/>
</dbReference>
<evidence type="ECO:0000259" key="1">
    <source>
        <dbReference type="Pfam" id="PF04326"/>
    </source>
</evidence>
<sequence>MNKSSKLIGFNESMTVEWKQSLSGIDEIIETAVAFANTEGGRIFIGVTPEGKVLGFQIGKGTIEKLVNQIVQNTDPKLHPKVTIKKIDDREVLVIEVKESHDHLVLAFGRPYKRVGRSTIKMSKDEYERLILEKNKDRVRFDNQICKGATLKDINHDLVREFIIKGKSERGLDLSEKLSVQESLMRLKLLKGKKPINAAILLFGAPQDFYPQCELKCIQFKGLDVTEDMLDLKPFTGSVIHQLQDAEKFIFNHIALSAWIESGKLERQEKWEYPPKAIREALANAIAHRDYWSTAKVQVRIFDNRIEFWNPGRLPEGWTAETLTKKHESLPPNPLIAKQFFWIKYVEEVGSGTNKIVKWCREWGLPDPVFEYTGTSIVVTLKKVPETIGKETRKTGEKTREKVR</sequence>
<comment type="caution">
    <text evidence="2">The sequence shown here is derived from an EMBL/GenBank/DDBJ whole genome shotgun (WGS) entry which is preliminary data.</text>
</comment>
<feature type="domain" description="Schlafen AlbA-2" evidence="1">
    <location>
        <begin position="12"/>
        <end position="122"/>
    </location>
</feature>
<feature type="non-terminal residue" evidence="2">
    <location>
        <position position="404"/>
    </location>
</feature>
<evidence type="ECO:0000313" key="2">
    <source>
        <dbReference type="EMBL" id="PIZ14608.1"/>
    </source>
</evidence>
<dbReference type="EMBL" id="PFMR01000326">
    <property type="protein sequence ID" value="PIZ14608.1"/>
    <property type="molecule type" value="Genomic_DNA"/>
</dbReference>
<dbReference type="Pfam" id="PF04326">
    <property type="entry name" value="SLFN_AlbA_2"/>
    <property type="match status" value="1"/>
</dbReference>
<gene>
    <name evidence="2" type="ORF">COY52_11850</name>
</gene>
<dbReference type="Pfam" id="PF13749">
    <property type="entry name" value="HATPase_c_4"/>
    <property type="match status" value="1"/>
</dbReference>
<protein>
    <recommendedName>
        <fullName evidence="1">Schlafen AlbA-2 domain-containing protein</fullName>
    </recommendedName>
</protein>
<dbReference type="AlphaFoldDB" id="A0A2M7S5F6"/>